<name>B8LRR3_PICSI</name>
<organism evidence="1">
    <name type="scientific">Picea sitchensis</name>
    <name type="common">Sitka spruce</name>
    <name type="synonym">Pinus sitchensis</name>
    <dbReference type="NCBI Taxonomy" id="3332"/>
    <lineage>
        <taxon>Eukaryota</taxon>
        <taxon>Viridiplantae</taxon>
        <taxon>Streptophyta</taxon>
        <taxon>Embryophyta</taxon>
        <taxon>Tracheophyta</taxon>
        <taxon>Spermatophyta</taxon>
        <taxon>Pinopsida</taxon>
        <taxon>Pinidae</taxon>
        <taxon>Conifers I</taxon>
        <taxon>Pinales</taxon>
        <taxon>Pinaceae</taxon>
        <taxon>Picea</taxon>
    </lineage>
</organism>
<accession>B8LRR3</accession>
<reference evidence="1" key="1">
    <citation type="submission" date="2007-06" db="EMBL/GenBank/DDBJ databases">
        <title>Full length cDNA sequences from Sitka Spruce (Picea sitchensis).</title>
        <authorList>
            <person name="Ralph S.G."/>
            <person name="Chun H.E."/>
            <person name="Liao N."/>
            <person name="Ali J."/>
            <person name="Reid K."/>
            <person name="Kolosova N."/>
            <person name="Cooper N."/>
            <person name="Cullis C."/>
            <person name="Jancsik S."/>
            <person name="Moore R."/>
            <person name="Mayo M."/>
            <person name="Wagner S."/>
            <person name="Holt R.A."/>
            <person name="Jones S.J.M."/>
            <person name="Marra M.A."/>
            <person name="Ritland C.E."/>
            <person name="Ritland K."/>
            <person name="Bohlmann J."/>
        </authorList>
    </citation>
    <scope>NUCLEOTIDE SEQUENCE</scope>
    <source>
        <tissue evidence="1">Bark</tissue>
    </source>
</reference>
<sequence length="66" mass="7857">MHIDPVLERFRKGEGCRKWRLRVSERRGIEPGLIKEATMVGCRAENISRRWSMTEVGFRNAYFCRN</sequence>
<proteinExistence type="evidence at transcript level"/>
<dbReference type="AlphaFoldDB" id="B8LRR3"/>
<dbReference type="EMBL" id="EF678599">
    <property type="protein sequence ID" value="ABR18343.1"/>
    <property type="molecule type" value="mRNA"/>
</dbReference>
<protein>
    <submittedName>
        <fullName evidence="1">Uncharacterized protein</fullName>
    </submittedName>
</protein>
<evidence type="ECO:0000313" key="1">
    <source>
        <dbReference type="EMBL" id="ABR18343.1"/>
    </source>
</evidence>